<name>A0A5B9DMA6_9HYPH</name>
<dbReference type="InterPro" id="IPR000587">
    <property type="entry name" value="Creatinase_N"/>
</dbReference>
<dbReference type="AlphaFoldDB" id="A0A5B9DMA6"/>
<dbReference type="InterPro" id="IPR050659">
    <property type="entry name" value="Peptidase_M24B"/>
</dbReference>
<evidence type="ECO:0000313" key="4">
    <source>
        <dbReference type="Proteomes" id="UP000321062"/>
    </source>
</evidence>
<organism evidence="3 4">
    <name type="scientific">Paradevosia tibetensis</name>
    <dbReference type="NCBI Taxonomy" id="1447062"/>
    <lineage>
        <taxon>Bacteria</taxon>
        <taxon>Pseudomonadati</taxon>
        <taxon>Pseudomonadota</taxon>
        <taxon>Alphaproteobacteria</taxon>
        <taxon>Hyphomicrobiales</taxon>
        <taxon>Devosiaceae</taxon>
        <taxon>Paradevosia</taxon>
    </lineage>
</organism>
<keyword evidence="3" id="KW-0378">Hydrolase</keyword>
<keyword evidence="4" id="KW-1185">Reference proteome</keyword>
<dbReference type="SUPFAM" id="SSF55920">
    <property type="entry name" value="Creatinase/aminopeptidase"/>
    <property type="match status" value="1"/>
</dbReference>
<dbReference type="PANTHER" id="PTHR46112:SF2">
    <property type="entry name" value="XAA-PRO AMINOPEPTIDASE P-RELATED"/>
    <property type="match status" value="1"/>
</dbReference>
<feature type="domain" description="Peptidase M24" evidence="1">
    <location>
        <begin position="171"/>
        <end position="387"/>
    </location>
</feature>
<dbReference type="Gene3D" id="3.90.230.10">
    <property type="entry name" value="Creatinase/methionine aminopeptidase superfamily"/>
    <property type="match status" value="1"/>
</dbReference>
<evidence type="ECO:0000313" key="3">
    <source>
        <dbReference type="EMBL" id="QEE20112.1"/>
    </source>
</evidence>
<dbReference type="Gene3D" id="3.40.350.10">
    <property type="entry name" value="Creatinase/prolidase N-terminal domain"/>
    <property type="match status" value="1"/>
</dbReference>
<dbReference type="CDD" id="cd01066">
    <property type="entry name" value="APP_MetAP"/>
    <property type="match status" value="1"/>
</dbReference>
<evidence type="ECO:0000259" key="2">
    <source>
        <dbReference type="Pfam" id="PF01321"/>
    </source>
</evidence>
<dbReference type="Pfam" id="PF00557">
    <property type="entry name" value="Peptidase_M24"/>
    <property type="match status" value="1"/>
</dbReference>
<proteinExistence type="predicted"/>
<dbReference type="PANTHER" id="PTHR46112">
    <property type="entry name" value="AMINOPEPTIDASE"/>
    <property type="match status" value="1"/>
</dbReference>
<evidence type="ECO:0000259" key="1">
    <source>
        <dbReference type="Pfam" id="PF00557"/>
    </source>
</evidence>
<reference evidence="3 4" key="1">
    <citation type="journal article" date="2015" name="Int. J. Syst. Evol. Microbiol.">
        <title>Youhaiella tibetensis gen. nov., sp. nov., isolated from subsurface sediment.</title>
        <authorList>
            <person name="Wang Y.X."/>
            <person name="Huang F.Q."/>
            <person name="Nogi Y."/>
            <person name="Pang S.J."/>
            <person name="Wang P.K."/>
            <person name="Lv J."/>
        </authorList>
    </citation>
    <scope>NUCLEOTIDE SEQUENCE [LARGE SCALE GENOMIC DNA]</scope>
    <source>
        <strain evidence="4">fig4</strain>
    </source>
</reference>
<keyword evidence="3" id="KW-0645">Protease</keyword>
<dbReference type="InterPro" id="IPR036005">
    <property type="entry name" value="Creatinase/aminopeptidase-like"/>
</dbReference>
<dbReference type="GO" id="GO:0004177">
    <property type="term" value="F:aminopeptidase activity"/>
    <property type="evidence" value="ECO:0007669"/>
    <property type="project" value="UniProtKB-KW"/>
</dbReference>
<dbReference type="InterPro" id="IPR000994">
    <property type="entry name" value="Pept_M24"/>
</dbReference>
<dbReference type="Pfam" id="PF01321">
    <property type="entry name" value="Creatinase_N"/>
    <property type="match status" value="1"/>
</dbReference>
<gene>
    <name evidence="3" type="ORF">FNA67_07950</name>
</gene>
<feature type="domain" description="Creatinase N-terminal" evidence="2">
    <location>
        <begin position="21"/>
        <end position="162"/>
    </location>
</feature>
<dbReference type="SUPFAM" id="SSF53092">
    <property type="entry name" value="Creatinase/prolidase N-terminal domain"/>
    <property type="match status" value="1"/>
</dbReference>
<keyword evidence="3" id="KW-0031">Aminopeptidase</keyword>
<accession>A0A5B9DMA6</accession>
<sequence>MYPIMRESEMMVIPQEVLEERIERARDLAAERGLAALVLCSASRAGGAGQSGGNTAYFLGYSTFNGAVALLIPAQGRPIAFGPGSNEKRMFRARVSTMAEVRQAADFGAGIAQALDELGIREDAPIGLAGRPDLPVRIERNIVARLPRLIDVDAAVHKLREIVHPADVALQREASRISDLMIARAFQAAVEPGMTPARLMAEVEFAGRALEAESARLWLAVGPNPPITSFEYFELASTISPGDRVQLGTTVCVEGHFTQGLRMAILGEPSRDLSKAAETLIGIQDAALAVMAPGKPAHLISDVLEGLIDANCPYTRQTDPFRFQSCHQLGLDYSDPPLAYALSASRDKRLDAQGPLLSVGQVVEIHPNYNLPGLGHVCAGDAAVVTETGAEWLTRYPRGLAVLG</sequence>
<dbReference type="KEGG" id="yti:FNA67_07950"/>
<dbReference type="OrthoDB" id="9806388at2"/>
<dbReference type="InterPro" id="IPR029149">
    <property type="entry name" value="Creatin/AminoP/Spt16_N"/>
</dbReference>
<protein>
    <submittedName>
        <fullName evidence="3">Aminopeptidase P family protein</fullName>
    </submittedName>
</protein>
<dbReference type="Proteomes" id="UP000321062">
    <property type="component" value="Chromosome"/>
</dbReference>
<dbReference type="EMBL" id="CP041690">
    <property type="protein sequence ID" value="QEE20112.1"/>
    <property type="molecule type" value="Genomic_DNA"/>
</dbReference>